<evidence type="ECO:0000313" key="2">
    <source>
        <dbReference type="EMBL" id="TVU24702.1"/>
    </source>
</evidence>
<feature type="compositionally biased region" description="Basic residues" evidence="1">
    <location>
        <begin position="194"/>
        <end position="203"/>
    </location>
</feature>
<gene>
    <name evidence="2" type="ORF">EJB05_27155</name>
</gene>
<dbReference type="AlphaFoldDB" id="A0A5J9ULS0"/>
<keyword evidence="3" id="KW-1185">Reference proteome</keyword>
<sequence>MAAKILESKLACYSGEGLQKQIRCNSDRDRVLHPLPTAASRAPASQSTCPCSARRWKSRRPCSVLGAPVDVAAARRPCSGLGAPVDVAAARRPCPADPARRHPCPSSSTSQLILVPSVATVPAPSSQASMAGNCSCSSFTLRQLQDVHALLEIGGTRNYPNGRTKISSNAIGEAGCVSSWEKCDVSNREAKGRTSTRLKKRKDFGRSVSTARR</sequence>
<organism evidence="2 3">
    <name type="scientific">Eragrostis curvula</name>
    <name type="common">weeping love grass</name>
    <dbReference type="NCBI Taxonomy" id="38414"/>
    <lineage>
        <taxon>Eukaryota</taxon>
        <taxon>Viridiplantae</taxon>
        <taxon>Streptophyta</taxon>
        <taxon>Embryophyta</taxon>
        <taxon>Tracheophyta</taxon>
        <taxon>Spermatophyta</taxon>
        <taxon>Magnoliopsida</taxon>
        <taxon>Liliopsida</taxon>
        <taxon>Poales</taxon>
        <taxon>Poaceae</taxon>
        <taxon>PACMAD clade</taxon>
        <taxon>Chloridoideae</taxon>
        <taxon>Eragrostideae</taxon>
        <taxon>Eragrostidinae</taxon>
        <taxon>Eragrostis</taxon>
    </lineage>
</organism>
<evidence type="ECO:0000313" key="3">
    <source>
        <dbReference type="Proteomes" id="UP000324897"/>
    </source>
</evidence>
<comment type="caution">
    <text evidence="2">The sequence shown here is derived from an EMBL/GenBank/DDBJ whole genome shotgun (WGS) entry which is preliminary data.</text>
</comment>
<feature type="region of interest" description="Disordered" evidence="1">
    <location>
        <begin position="188"/>
        <end position="213"/>
    </location>
</feature>
<protein>
    <submittedName>
        <fullName evidence="2">Uncharacterized protein</fullName>
    </submittedName>
</protein>
<evidence type="ECO:0000256" key="1">
    <source>
        <dbReference type="SAM" id="MobiDB-lite"/>
    </source>
</evidence>
<accession>A0A5J9ULS0</accession>
<feature type="non-terminal residue" evidence="2">
    <location>
        <position position="1"/>
    </location>
</feature>
<reference evidence="2 3" key="1">
    <citation type="journal article" date="2019" name="Sci. Rep.">
        <title>A high-quality genome of Eragrostis curvula grass provides insights into Poaceae evolution and supports new strategies to enhance forage quality.</title>
        <authorList>
            <person name="Carballo J."/>
            <person name="Santos B.A.C.M."/>
            <person name="Zappacosta D."/>
            <person name="Garbus I."/>
            <person name="Selva J.P."/>
            <person name="Gallo C.A."/>
            <person name="Diaz A."/>
            <person name="Albertini E."/>
            <person name="Caccamo M."/>
            <person name="Echenique V."/>
        </authorList>
    </citation>
    <scope>NUCLEOTIDE SEQUENCE [LARGE SCALE GENOMIC DNA]</scope>
    <source>
        <strain evidence="3">cv. Victoria</strain>
        <tissue evidence="2">Leaf</tissue>
    </source>
</reference>
<proteinExistence type="predicted"/>
<dbReference type="EMBL" id="RWGY01000013">
    <property type="protein sequence ID" value="TVU24702.1"/>
    <property type="molecule type" value="Genomic_DNA"/>
</dbReference>
<name>A0A5J9ULS0_9POAL</name>
<dbReference type="Gramene" id="TVU24702">
    <property type="protein sequence ID" value="TVU24702"/>
    <property type="gene ID" value="EJB05_27155"/>
</dbReference>
<dbReference type="Proteomes" id="UP000324897">
    <property type="component" value="Chromosome 2"/>
</dbReference>